<feature type="region of interest" description="Disordered" evidence="1">
    <location>
        <begin position="77"/>
        <end position="127"/>
    </location>
</feature>
<feature type="compositionally biased region" description="Polar residues" evidence="1">
    <location>
        <begin position="207"/>
        <end position="217"/>
    </location>
</feature>
<accession>A0ABQ4SY02</accession>
<evidence type="ECO:0000313" key="4">
    <source>
        <dbReference type="Proteomes" id="UP001055102"/>
    </source>
</evidence>
<dbReference type="InterPro" id="IPR011086">
    <property type="entry name" value="DUF1521"/>
</dbReference>
<dbReference type="RefSeq" id="WP_238275690.1">
    <property type="nucleotide sequence ID" value="NZ_BPQR01000035.1"/>
</dbReference>
<comment type="caution">
    <text evidence="3">The sequence shown here is derived from an EMBL/GenBank/DDBJ whole genome shotgun (WGS) entry which is preliminary data.</text>
</comment>
<feature type="compositionally biased region" description="Low complexity" evidence="1">
    <location>
        <begin position="77"/>
        <end position="96"/>
    </location>
</feature>
<dbReference type="Proteomes" id="UP001055102">
    <property type="component" value="Unassembled WGS sequence"/>
</dbReference>
<dbReference type="EMBL" id="BPQR01000035">
    <property type="protein sequence ID" value="GJE06798.1"/>
    <property type="molecule type" value="Genomic_DNA"/>
</dbReference>
<feature type="compositionally biased region" description="Polar residues" evidence="1">
    <location>
        <begin position="246"/>
        <end position="256"/>
    </location>
</feature>
<reference evidence="3" key="1">
    <citation type="journal article" date="2021" name="Front. Microbiol.">
        <title>Comprehensive Comparative Genomics and Phenotyping of Methylobacterium Species.</title>
        <authorList>
            <person name="Alessa O."/>
            <person name="Ogura Y."/>
            <person name="Fujitani Y."/>
            <person name="Takami H."/>
            <person name="Hayashi T."/>
            <person name="Sahin N."/>
            <person name="Tani A."/>
        </authorList>
    </citation>
    <scope>NUCLEOTIDE SEQUENCE</scope>
    <source>
        <strain evidence="3">LMG 23639</strain>
    </source>
</reference>
<reference evidence="3" key="2">
    <citation type="submission" date="2021-08" db="EMBL/GenBank/DDBJ databases">
        <authorList>
            <person name="Tani A."/>
            <person name="Ola A."/>
            <person name="Ogura Y."/>
            <person name="Katsura K."/>
            <person name="Hayashi T."/>
        </authorList>
    </citation>
    <scope>NUCLEOTIDE SEQUENCE</scope>
    <source>
        <strain evidence="3">LMG 23639</strain>
    </source>
</reference>
<evidence type="ECO:0000259" key="2">
    <source>
        <dbReference type="Pfam" id="PF07481"/>
    </source>
</evidence>
<proteinExistence type="predicted"/>
<keyword evidence="4" id="KW-1185">Reference proteome</keyword>
<organism evidence="3 4">
    <name type="scientific">Methylobacterium jeotgali</name>
    <dbReference type="NCBI Taxonomy" id="381630"/>
    <lineage>
        <taxon>Bacteria</taxon>
        <taxon>Pseudomonadati</taxon>
        <taxon>Pseudomonadota</taxon>
        <taxon>Alphaproteobacteria</taxon>
        <taxon>Hyphomicrobiales</taxon>
        <taxon>Methylobacteriaceae</taxon>
        <taxon>Methylobacterium</taxon>
    </lineage>
</organism>
<protein>
    <recommendedName>
        <fullName evidence="2">DUF1521 domain-containing protein</fullName>
    </recommendedName>
</protein>
<feature type="region of interest" description="Disordered" evidence="1">
    <location>
        <begin position="166"/>
        <end position="233"/>
    </location>
</feature>
<feature type="compositionally biased region" description="Basic and acidic residues" evidence="1">
    <location>
        <begin position="261"/>
        <end position="272"/>
    </location>
</feature>
<feature type="domain" description="DUF1521" evidence="2">
    <location>
        <begin position="218"/>
        <end position="380"/>
    </location>
</feature>
<feature type="region of interest" description="Disordered" evidence="1">
    <location>
        <begin position="246"/>
        <end position="272"/>
    </location>
</feature>
<name>A0ABQ4SY02_9HYPH</name>
<gene>
    <name evidence="3" type="ORF">AOPFMNJM_2120</name>
</gene>
<dbReference type="Pfam" id="PF07481">
    <property type="entry name" value="DUF1521"/>
    <property type="match status" value="1"/>
</dbReference>
<evidence type="ECO:0000313" key="3">
    <source>
        <dbReference type="EMBL" id="GJE06798.1"/>
    </source>
</evidence>
<evidence type="ECO:0000256" key="1">
    <source>
        <dbReference type="SAM" id="MobiDB-lite"/>
    </source>
</evidence>
<sequence length="382" mass="38403">MTLGVSNLPGANGALGASHLSENGATAARNFLDALLGQERAPRSGGQAFLADVKETRNPDEKRALIDGFAEGFAAASQGAASEGASSEDTSPARNAGRGERSGSAGGAREAAATGGAEGDAPASPQDLMSGFQEIADRVADSALPKGAKNALLDGIAELMSKLKAEAPAGGSAGGSKGSCANGAPGGSGSAGGSAPTAQNAPRPDESSAQATGNSGVWSHEVKDGEATIQLGDKYTVKANEKDASWTVTNNETGKTTKVWGDPHVDKDGDGKTDFDFKKDTTFQLDDGTKITVGTVPGGENGTTFSSKLTITNGDNAIQVTGLGDTHDGANNLEVKQSNAGRTLDDLEHDGALTIYEDGGAWQTRDGKPVDQSVVDAAEAAA</sequence>